<feature type="transmembrane region" description="Helical" evidence="5">
    <location>
        <begin position="34"/>
        <end position="54"/>
    </location>
</feature>
<name>A0A0L1MPF5_PSESX</name>
<evidence type="ECO:0000256" key="5">
    <source>
        <dbReference type="SAM" id="Phobius"/>
    </source>
</evidence>
<feature type="transmembrane region" description="Helical" evidence="5">
    <location>
        <begin position="75"/>
        <end position="93"/>
    </location>
</feature>
<gene>
    <name evidence="6" type="ORF">ACS77_01240</name>
</gene>
<accession>A0A0L1MPF5</accession>
<comment type="caution">
    <text evidence="6">The sequence shown here is derived from an EMBL/GenBank/DDBJ whole genome shotgun (WGS) entry which is preliminary data.</text>
</comment>
<keyword evidence="4 5" id="KW-0472">Membrane</keyword>
<dbReference type="Gene3D" id="1.20.120.1630">
    <property type="match status" value="1"/>
</dbReference>
<sequence length="224" mass="24601">MSRRTAITYGIGLPLALLVLIFLPAGTIAWRPGWVLLIVLILALGASGLVLAWVNPVIFRARSRIQPGTKSWDKALLALILPTMTAVLPVAAIDAGRFHWSAVPAWLVLGGYIAVLASIAVTGWAQAVNPFFEPGVRIQTERHQRVIDSGPYRFVRHPGYIAALFLFFGMALALGSLWALVPAALASALLVLRTAWEDQLLRSELAGYDDYTRRVRWRLVPGVW</sequence>
<reference evidence="6 7" key="1">
    <citation type="submission" date="2015-06" db="EMBL/GenBank/DDBJ databases">
        <authorList>
            <person name="Hoefler B.C."/>
            <person name="Straight P.D."/>
        </authorList>
    </citation>
    <scope>NUCLEOTIDE SEQUENCE [LARGE SCALE GENOMIC DNA]</scope>
    <source>
        <strain evidence="6 7">Riq4</strain>
    </source>
</reference>
<feature type="transmembrane region" description="Helical" evidence="5">
    <location>
        <begin position="159"/>
        <end position="192"/>
    </location>
</feature>
<dbReference type="InterPro" id="IPR052527">
    <property type="entry name" value="Metal_cation-efflux_comp"/>
</dbReference>
<dbReference type="GO" id="GO:0008168">
    <property type="term" value="F:methyltransferase activity"/>
    <property type="evidence" value="ECO:0007669"/>
    <property type="project" value="UniProtKB-KW"/>
</dbReference>
<dbReference type="Pfam" id="PF04191">
    <property type="entry name" value="PEMT"/>
    <property type="match status" value="1"/>
</dbReference>
<dbReference type="PATRIC" id="fig|317.197.peg.1278"/>
<evidence type="ECO:0000313" key="7">
    <source>
        <dbReference type="Proteomes" id="UP000036955"/>
    </source>
</evidence>
<feature type="transmembrane region" description="Helical" evidence="5">
    <location>
        <begin position="105"/>
        <end position="125"/>
    </location>
</feature>
<dbReference type="AlphaFoldDB" id="A0A0L1MPF5"/>
<keyword evidence="2 5" id="KW-0812">Transmembrane</keyword>
<feature type="transmembrane region" description="Helical" evidence="5">
    <location>
        <begin position="7"/>
        <end position="28"/>
    </location>
</feature>
<evidence type="ECO:0000256" key="3">
    <source>
        <dbReference type="ARBA" id="ARBA00022989"/>
    </source>
</evidence>
<dbReference type="GO" id="GO:0012505">
    <property type="term" value="C:endomembrane system"/>
    <property type="evidence" value="ECO:0007669"/>
    <property type="project" value="UniProtKB-SubCell"/>
</dbReference>
<proteinExistence type="predicted"/>
<comment type="subcellular location">
    <subcellularLocation>
        <location evidence="1">Endomembrane system</location>
        <topology evidence="1">Multi-pass membrane protein</topology>
    </subcellularLocation>
</comment>
<evidence type="ECO:0000256" key="1">
    <source>
        <dbReference type="ARBA" id="ARBA00004127"/>
    </source>
</evidence>
<keyword evidence="3 5" id="KW-1133">Transmembrane helix</keyword>
<dbReference type="OrthoDB" id="5293276at2"/>
<dbReference type="Proteomes" id="UP000036955">
    <property type="component" value="Unassembled WGS sequence"/>
</dbReference>
<dbReference type="EMBL" id="LFQK01000002">
    <property type="protein sequence ID" value="KNH30114.1"/>
    <property type="molecule type" value="Genomic_DNA"/>
</dbReference>
<keyword evidence="6" id="KW-0808">Transferase</keyword>
<dbReference type="GO" id="GO:0032259">
    <property type="term" value="P:methylation"/>
    <property type="evidence" value="ECO:0007669"/>
    <property type="project" value="UniProtKB-KW"/>
</dbReference>
<keyword evidence="6" id="KW-0489">Methyltransferase</keyword>
<dbReference type="PANTHER" id="PTHR43847">
    <property type="entry name" value="BLL3993 PROTEIN"/>
    <property type="match status" value="1"/>
</dbReference>
<dbReference type="InterPro" id="IPR007318">
    <property type="entry name" value="Phopholipid_MeTrfase"/>
</dbReference>
<evidence type="ECO:0000256" key="2">
    <source>
        <dbReference type="ARBA" id="ARBA00022692"/>
    </source>
</evidence>
<dbReference type="PANTHER" id="PTHR43847:SF1">
    <property type="entry name" value="BLL3993 PROTEIN"/>
    <property type="match status" value="1"/>
</dbReference>
<evidence type="ECO:0000313" key="6">
    <source>
        <dbReference type="EMBL" id="KNH30114.1"/>
    </source>
</evidence>
<organism evidence="6 7">
    <name type="scientific">Pseudomonas syringae</name>
    <dbReference type="NCBI Taxonomy" id="317"/>
    <lineage>
        <taxon>Bacteria</taxon>
        <taxon>Pseudomonadati</taxon>
        <taxon>Pseudomonadota</taxon>
        <taxon>Gammaproteobacteria</taxon>
        <taxon>Pseudomonadales</taxon>
        <taxon>Pseudomonadaceae</taxon>
        <taxon>Pseudomonas</taxon>
    </lineage>
</organism>
<evidence type="ECO:0000256" key="4">
    <source>
        <dbReference type="ARBA" id="ARBA00023136"/>
    </source>
</evidence>
<protein>
    <submittedName>
        <fullName evidence="6">Isoprenylcysteine carboxyl methyltransferase</fullName>
    </submittedName>
</protein>